<sequence length="762" mass="81703">MFQWTAVEKQWLQILKTAICTAPEFARYNPAKPTYAIPVAMDLAIEGWVAQAASKIDHIPSPLPITLPGLIIILKANQPELIGHQFNALTDYKSLIYLNTQPKGNQLEARWNKSLQIFDFDIEPGDPPHAQNSLGSGHADHPVPPSLVNTGGGAKGDLGCCKSGSSHSAPNSAAATGTYFPPSSTMTYSWATAEATTSLAPPTTSPTTATKAVNEGNRYDGCDGDLNGSGIGNNGESEVGEPGKQNTVKQLSSLIENTPVQDAFNYIHNNPSAGYHPPTATGLPLGSSRTRILPSLNSVLTWLPMDGTEFRPFMAHLQRSSILLAITYSPPDSANNDIKKVIFGGVATYPGESDALIIDVFVLSIKKVIMRRDASREQPTSASLATPMTHPPGIAPFYSSKAWKPAFRSSHSPSFLSAPSTLLKDLYSHAAVINGTLIQLGLLNSSGNASLTLCPFKSLSFGNEARLTKLTFAKKAMNTIDRWSAVNVAAEPVHVAAPALRNMAPRHEIASVTQCLLPVPNTAKAPVFQLENTTLAPGAVWVVQVAFVNAIQGCYHPKKKWASVVPAPLSPVYSDRTDAAENEDEHNDAIINLAQALDDDLDEIRDLILGVTWKPVYSYKPLQAQVHLNWIPVSVLPDTGSQVLEPTHREGARAVCLPPFRVVVSVTAALPGFDLPNGPRSYQTCGKASSPFRHILTMIKIEDGGSNGEKGARRELRLRGRTAGLIRGAPTSSYAAYPSARSGEVSCRKGPKSNRGNSTGER</sequence>
<feature type="region of interest" description="Disordered" evidence="1">
    <location>
        <begin position="197"/>
        <end position="218"/>
    </location>
</feature>
<evidence type="ECO:0000313" key="2">
    <source>
        <dbReference type="EMBL" id="RKO92313.1"/>
    </source>
</evidence>
<dbReference type="EMBL" id="KZ994690">
    <property type="protein sequence ID" value="RKO92313.1"/>
    <property type="molecule type" value="Genomic_DNA"/>
</dbReference>
<proteinExistence type="predicted"/>
<feature type="compositionally biased region" description="Low complexity" evidence="1">
    <location>
        <begin position="729"/>
        <end position="742"/>
    </location>
</feature>
<feature type="region of interest" description="Disordered" evidence="1">
    <location>
        <begin position="729"/>
        <end position="762"/>
    </location>
</feature>
<evidence type="ECO:0000256" key="1">
    <source>
        <dbReference type="SAM" id="MobiDB-lite"/>
    </source>
</evidence>
<accession>A0A4P9WK16</accession>
<organism evidence="2 3">
    <name type="scientific">Blyttiomyces helicus</name>
    <dbReference type="NCBI Taxonomy" id="388810"/>
    <lineage>
        <taxon>Eukaryota</taxon>
        <taxon>Fungi</taxon>
        <taxon>Fungi incertae sedis</taxon>
        <taxon>Chytridiomycota</taxon>
        <taxon>Chytridiomycota incertae sedis</taxon>
        <taxon>Chytridiomycetes</taxon>
        <taxon>Chytridiomycetes incertae sedis</taxon>
        <taxon>Blyttiomyces</taxon>
    </lineage>
</organism>
<feature type="compositionally biased region" description="Low complexity" evidence="1">
    <location>
        <begin position="197"/>
        <end position="212"/>
    </location>
</feature>
<dbReference type="AlphaFoldDB" id="A0A4P9WK16"/>
<name>A0A4P9WK16_9FUNG</name>
<dbReference type="SUPFAM" id="SSF56672">
    <property type="entry name" value="DNA/RNA polymerases"/>
    <property type="match status" value="1"/>
</dbReference>
<gene>
    <name evidence="2" type="ORF">BDK51DRAFT_39365</name>
</gene>
<protein>
    <submittedName>
        <fullName evidence="2">Uncharacterized protein</fullName>
    </submittedName>
</protein>
<reference evidence="3" key="1">
    <citation type="journal article" date="2018" name="Nat. Microbiol.">
        <title>Leveraging single-cell genomics to expand the fungal tree of life.</title>
        <authorList>
            <person name="Ahrendt S.R."/>
            <person name="Quandt C.A."/>
            <person name="Ciobanu D."/>
            <person name="Clum A."/>
            <person name="Salamov A."/>
            <person name="Andreopoulos B."/>
            <person name="Cheng J.F."/>
            <person name="Woyke T."/>
            <person name="Pelin A."/>
            <person name="Henrissat B."/>
            <person name="Reynolds N.K."/>
            <person name="Benny G.L."/>
            <person name="Smith M.E."/>
            <person name="James T.Y."/>
            <person name="Grigoriev I.V."/>
        </authorList>
    </citation>
    <scope>NUCLEOTIDE SEQUENCE [LARGE SCALE GENOMIC DNA]</scope>
</reference>
<dbReference type="Proteomes" id="UP000269721">
    <property type="component" value="Unassembled WGS sequence"/>
</dbReference>
<keyword evidence="3" id="KW-1185">Reference proteome</keyword>
<evidence type="ECO:0000313" key="3">
    <source>
        <dbReference type="Proteomes" id="UP000269721"/>
    </source>
</evidence>
<dbReference type="InterPro" id="IPR043502">
    <property type="entry name" value="DNA/RNA_pol_sf"/>
</dbReference>